<dbReference type="EMBL" id="CM034392">
    <property type="protein sequence ID" value="KAJ0180659.1"/>
    <property type="molecule type" value="Genomic_DNA"/>
</dbReference>
<reference evidence="1 2" key="1">
    <citation type="journal article" date="2021" name="Front. Genet.">
        <title>Chromosome-Level Genome Assembly Reveals Significant Gene Expansion in the Toll and IMD Signaling Pathways of Dendrolimus kikuchii.</title>
        <authorList>
            <person name="Zhou J."/>
            <person name="Wu P."/>
            <person name="Xiong Z."/>
            <person name="Liu N."/>
            <person name="Zhao N."/>
            <person name="Ji M."/>
            <person name="Qiu Y."/>
            <person name="Yang B."/>
        </authorList>
    </citation>
    <scope>NUCLEOTIDE SEQUENCE [LARGE SCALE GENOMIC DNA]</scope>
    <source>
        <strain evidence="1">Ann1</strain>
    </source>
</reference>
<evidence type="ECO:0000313" key="2">
    <source>
        <dbReference type="Proteomes" id="UP000824533"/>
    </source>
</evidence>
<dbReference type="Proteomes" id="UP000824533">
    <property type="component" value="Linkage Group LG06"/>
</dbReference>
<accession>A0ACC1D9R1</accession>
<keyword evidence="2" id="KW-1185">Reference proteome</keyword>
<protein>
    <submittedName>
        <fullName evidence="1">Uncharacterized protein</fullName>
    </submittedName>
</protein>
<evidence type="ECO:0000313" key="1">
    <source>
        <dbReference type="EMBL" id="KAJ0180659.1"/>
    </source>
</evidence>
<proteinExistence type="predicted"/>
<gene>
    <name evidence="1" type="ORF">K1T71_004063</name>
</gene>
<organism evidence="1 2">
    <name type="scientific">Dendrolimus kikuchii</name>
    <dbReference type="NCBI Taxonomy" id="765133"/>
    <lineage>
        <taxon>Eukaryota</taxon>
        <taxon>Metazoa</taxon>
        <taxon>Ecdysozoa</taxon>
        <taxon>Arthropoda</taxon>
        <taxon>Hexapoda</taxon>
        <taxon>Insecta</taxon>
        <taxon>Pterygota</taxon>
        <taxon>Neoptera</taxon>
        <taxon>Endopterygota</taxon>
        <taxon>Lepidoptera</taxon>
        <taxon>Glossata</taxon>
        <taxon>Ditrysia</taxon>
        <taxon>Bombycoidea</taxon>
        <taxon>Lasiocampidae</taxon>
        <taxon>Dendrolimus</taxon>
    </lineage>
</organism>
<comment type="caution">
    <text evidence="1">The sequence shown here is derived from an EMBL/GenBank/DDBJ whole genome shotgun (WGS) entry which is preliminary data.</text>
</comment>
<sequence>MSDQASLPTEKAQEPNEEAQQQLENKTMTPLPEELSQRVNRGVTFSENTASIEMSASQKSSVSYKDALSQPMPGLSHRQRLLWLQKRRSPGLWVRCDDCDKWRYVAHVLDRHELPAKWYCRMNGDQPESNCSVPETPITIREEEDFIHAEYSAGSVVWGRLRGWPWWPAMIDDCPDTERYYWLDGFSDIPTHYNVVFFDAHEATRAWLTPENLKPYLSSKKNMETKLLTLNNMYRKRIETAMTQAEDAARLPLSNRLAKYSFITRYKGKIVTPKKIDKEQLRRIERKMKRKYNIEYGTDSSDFDEDTPNHSPPNVYVRALNEGAERNTRKTTNKVKKDLGNGTDEAYLFANNESKEANSMAARLGKC</sequence>
<name>A0ACC1D9R1_9NEOP</name>